<dbReference type="Gene3D" id="3.40.50.300">
    <property type="entry name" value="P-loop containing nucleotide triphosphate hydrolases"/>
    <property type="match status" value="1"/>
</dbReference>
<evidence type="ECO:0000259" key="1">
    <source>
        <dbReference type="Pfam" id="PF00485"/>
    </source>
</evidence>
<organism evidence="2 3">
    <name type="scientific">Candidatus Kaiserbacteria bacterium RIFCSPHIGHO2_02_FULL_55_20</name>
    <dbReference type="NCBI Taxonomy" id="1798497"/>
    <lineage>
        <taxon>Bacteria</taxon>
        <taxon>Candidatus Kaiseribacteriota</taxon>
    </lineage>
</organism>
<evidence type="ECO:0000313" key="3">
    <source>
        <dbReference type="Proteomes" id="UP000177652"/>
    </source>
</evidence>
<feature type="domain" description="Phosphoribulokinase/uridine kinase" evidence="1">
    <location>
        <begin position="6"/>
        <end position="178"/>
    </location>
</feature>
<dbReference type="GO" id="GO:0016301">
    <property type="term" value="F:kinase activity"/>
    <property type="evidence" value="ECO:0007669"/>
    <property type="project" value="InterPro"/>
</dbReference>
<dbReference type="Proteomes" id="UP000177652">
    <property type="component" value="Unassembled WGS sequence"/>
</dbReference>
<name>A0A1F6DWV4_9BACT</name>
<dbReference type="STRING" id="1798497.A3D71_00710"/>
<gene>
    <name evidence="2" type="ORF">A3D71_00710</name>
</gene>
<dbReference type="GO" id="GO:0005524">
    <property type="term" value="F:ATP binding"/>
    <property type="evidence" value="ECO:0007669"/>
    <property type="project" value="InterPro"/>
</dbReference>
<reference evidence="2 3" key="1">
    <citation type="journal article" date="2016" name="Nat. Commun.">
        <title>Thousands of microbial genomes shed light on interconnected biogeochemical processes in an aquifer system.</title>
        <authorList>
            <person name="Anantharaman K."/>
            <person name="Brown C.T."/>
            <person name="Hug L.A."/>
            <person name="Sharon I."/>
            <person name="Castelle C.J."/>
            <person name="Probst A.J."/>
            <person name="Thomas B.C."/>
            <person name="Singh A."/>
            <person name="Wilkins M.J."/>
            <person name="Karaoz U."/>
            <person name="Brodie E.L."/>
            <person name="Williams K.H."/>
            <person name="Hubbard S.S."/>
            <person name="Banfield J.F."/>
        </authorList>
    </citation>
    <scope>NUCLEOTIDE SEQUENCE [LARGE SCALE GENOMIC DNA]</scope>
</reference>
<dbReference type="InterPro" id="IPR006083">
    <property type="entry name" value="PRK/URK"/>
</dbReference>
<dbReference type="AlphaFoldDB" id="A0A1F6DWV4"/>
<evidence type="ECO:0000313" key="2">
    <source>
        <dbReference type="EMBL" id="OGG65876.1"/>
    </source>
</evidence>
<dbReference type="InterPro" id="IPR027417">
    <property type="entry name" value="P-loop_NTPase"/>
</dbReference>
<dbReference type="Pfam" id="PF00485">
    <property type="entry name" value="PRK"/>
    <property type="match status" value="1"/>
</dbReference>
<comment type="caution">
    <text evidence="2">The sequence shown here is derived from an EMBL/GenBank/DDBJ whole genome shotgun (WGS) entry which is preliminary data.</text>
</comment>
<accession>A0A1F6DWV4</accession>
<protein>
    <recommendedName>
        <fullName evidence="1">Phosphoribulokinase/uridine kinase domain-containing protein</fullName>
    </recommendedName>
</protein>
<dbReference type="PRINTS" id="PR00988">
    <property type="entry name" value="URIDINKINASE"/>
</dbReference>
<dbReference type="PANTHER" id="PTHR10285">
    <property type="entry name" value="URIDINE KINASE"/>
    <property type="match status" value="1"/>
</dbReference>
<sequence>MKRIVLIGIAGGSGAGKSTLTSKLMASDPDAYGFIELDDYMKKVEDVPKLLGRDNWDHPETIDFGKLVQDLKDLKAGRSIMRLTKNRSYNPSFGETRIMIPIEVRPRPIMLVEGFYILYDRRVRDLLDKKIWLEAGHERRWERRAHFKDDQYETGVNKPMYEQFVFPTRQYADAIIDAEGKNGEEVFREVEVMMKPYFTKELHKFI</sequence>
<dbReference type="SUPFAM" id="SSF52540">
    <property type="entry name" value="P-loop containing nucleoside triphosphate hydrolases"/>
    <property type="match status" value="1"/>
</dbReference>
<dbReference type="EMBL" id="MFLK01000029">
    <property type="protein sequence ID" value="OGG65876.1"/>
    <property type="molecule type" value="Genomic_DNA"/>
</dbReference>
<proteinExistence type="predicted"/>